<dbReference type="Pfam" id="PF13563">
    <property type="entry name" value="2_5_RNA_ligase2"/>
    <property type="match status" value="1"/>
</dbReference>
<dbReference type="Proteomes" id="UP000697472">
    <property type="component" value="Unassembled WGS sequence"/>
</dbReference>
<reference evidence="1 2" key="1">
    <citation type="submission" date="2021-01" db="EMBL/GenBank/DDBJ databases">
        <title>Genomic Encyclopedia of Type Strains, Phase IV (KMG-IV): sequencing the most valuable type-strain genomes for metagenomic binning, comparative biology and taxonomic classification.</title>
        <authorList>
            <person name="Goeker M."/>
        </authorList>
    </citation>
    <scope>NUCLEOTIDE SEQUENCE [LARGE SCALE GENOMIC DNA]</scope>
    <source>
        <strain evidence="1 2">DSM 27382</strain>
    </source>
</reference>
<dbReference type="GO" id="GO:0016874">
    <property type="term" value="F:ligase activity"/>
    <property type="evidence" value="ECO:0007669"/>
    <property type="project" value="UniProtKB-KW"/>
</dbReference>
<gene>
    <name evidence="1" type="ORF">JOC28_001301</name>
</gene>
<dbReference type="EMBL" id="JAFBEH010000025">
    <property type="protein sequence ID" value="MBM7643000.1"/>
    <property type="molecule type" value="Genomic_DNA"/>
</dbReference>
<proteinExistence type="predicted"/>
<dbReference type="InterPro" id="IPR009097">
    <property type="entry name" value="Cyclic_Pdiesterase"/>
</dbReference>
<protein>
    <submittedName>
        <fullName evidence="1">2'-5' RNA ligase</fullName>
    </submittedName>
</protein>
<dbReference type="SUPFAM" id="SSF55144">
    <property type="entry name" value="LigT-like"/>
    <property type="match status" value="1"/>
</dbReference>
<name>A0ABS2PTE3_9STRE</name>
<keyword evidence="1" id="KW-0436">Ligase</keyword>
<dbReference type="RefSeq" id="WP_205009871.1">
    <property type="nucleotide sequence ID" value="NZ_JAFBEH010000025.1"/>
</dbReference>
<keyword evidence="2" id="KW-1185">Reference proteome</keyword>
<comment type="caution">
    <text evidence="1">The sequence shown here is derived from an EMBL/GenBank/DDBJ whole genome shotgun (WGS) entry which is preliminary data.</text>
</comment>
<sequence>MYALIAIFDRDSRKQIKELWDYLNREGISDYAFQVENREPHLTIADFEFIDSTNLQSIENFVRNVPTPTLTIAGISSFLETNIITLSIDKKQALVTWHDNFYNILSEIVDRESFYSPKNWLPHITIANRVSCDKLGIAFELSHRIWSKKEVEISALQVIKINKFDVEVIAQFDCNLS</sequence>
<organism evidence="1 2">
    <name type="scientific">Streptococcus loxodontisalivarius</name>
    <dbReference type="NCBI Taxonomy" id="1349415"/>
    <lineage>
        <taxon>Bacteria</taxon>
        <taxon>Bacillati</taxon>
        <taxon>Bacillota</taxon>
        <taxon>Bacilli</taxon>
        <taxon>Lactobacillales</taxon>
        <taxon>Streptococcaceae</taxon>
        <taxon>Streptococcus</taxon>
    </lineage>
</organism>
<dbReference type="Gene3D" id="3.90.1140.10">
    <property type="entry name" value="Cyclic phosphodiesterase"/>
    <property type="match status" value="1"/>
</dbReference>
<dbReference type="PANTHER" id="PTHR36039:SF2">
    <property type="entry name" value="RNA LIGASE_CYCLIC NUCLEOTIDE PHOSPHODIESTERASE FAMILY PROTEIN"/>
    <property type="match status" value="1"/>
</dbReference>
<evidence type="ECO:0000313" key="2">
    <source>
        <dbReference type="Proteomes" id="UP000697472"/>
    </source>
</evidence>
<accession>A0ABS2PTE3</accession>
<evidence type="ECO:0000313" key="1">
    <source>
        <dbReference type="EMBL" id="MBM7643000.1"/>
    </source>
</evidence>
<dbReference type="PANTHER" id="PTHR36039">
    <property type="match status" value="1"/>
</dbReference>